<dbReference type="EMBL" id="GGEC01083728">
    <property type="protein sequence ID" value="MBX64212.1"/>
    <property type="molecule type" value="Transcribed_RNA"/>
</dbReference>
<reference evidence="1" key="1">
    <citation type="submission" date="2018-02" db="EMBL/GenBank/DDBJ databases">
        <title>Rhizophora mucronata_Transcriptome.</title>
        <authorList>
            <person name="Meera S.P."/>
            <person name="Sreeshan A."/>
            <person name="Augustine A."/>
        </authorList>
    </citation>
    <scope>NUCLEOTIDE SEQUENCE</scope>
    <source>
        <tissue evidence="1">Leaf</tissue>
    </source>
</reference>
<protein>
    <submittedName>
        <fullName evidence="1">Uncharacterized protein</fullName>
    </submittedName>
</protein>
<name>A0A2P2QB32_RHIMU</name>
<organism evidence="1">
    <name type="scientific">Rhizophora mucronata</name>
    <name type="common">Asiatic mangrove</name>
    <dbReference type="NCBI Taxonomy" id="61149"/>
    <lineage>
        <taxon>Eukaryota</taxon>
        <taxon>Viridiplantae</taxon>
        <taxon>Streptophyta</taxon>
        <taxon>Embryophyta</taxon>
        <taxon>Tracheophyta</taxon>
        <taxon>Spermatophyta</taxon>
        <taxon>Magnoliopsida</taxon>
        <taxon>eudicotyledons</taxon>
        <taxon>Gunneridae</taxon>
        <taxon>Pentapetalae</taxon>
        <taxon>rosids</taxon>
        <taxon>fabids</taxon>
        <taxon>Malpighiales</taxon>
        <taxon>Rhizophoraceae</taxon>
        <taxon>Rhizophora</taxon>
    </lineage>
</organism>
<dbReference type="AlphaFoldDB" id="A0A2P2QB32"/>
<sequence length="17" mass="2111">MVLKQVLMRKMSIIKYE</sequence>
<proteinExistence type="predicted"/>
<accession>A0A2P2QB32</accession>
<evidence type="ECO:0000313" key="1">
    <source>
        <dbReference type="EMBL" id="MBX64212.1"/>
    </source>
</evidence>